<name>A0AAW2JED9_SESRA</name>
<dbReference type="AlphaFoldDB" id="A0AAW2JED9"/>
<feature type="non-terminal residue" evidence="2">
    <location>
        <position position="247"/>
    </location>
</feature>
<organism evidence="2">
    <name type="scientific">Sesamum radiatum</name>
    <name type="common">Black benniseed</name>
    <dbReference type="NCBI Taxonomy" id="300843"/>
    <lineage>
        <taxon>Eukaryota</taxon>
        <taxon>Viridiplantae</taxon>
        <taxon>Streptophyta</taxon>
        <taxon>Embryophyta</taxon>
        <taxon>Tracheophyta</taxon>
        <taxon>Spermatophyta</taxon>
        <taxon>Magnoliopsida</taxon>
        <taxon>eudicotyledons</taxon>
        <taxon>Gunneridae</taxon>
        <taxon>Pentapetalae</taxon>
        <taxon>asterids</taxon>
        <taxon>lamiids</taxon>
        <taxon>Lamiales</taxon>
        <taxon>Pedaliaceae</taxon>
        <taxon>Sesamum</taxon>
    </lineage>
</organism>
<evidence type="ECO:0000259" key="1">
    <source>
        <dbReference type="Pfam" id="PF14244"/>
    </source>
</evidence>
<gene>
    <name evidence="2" type="ORF">Sradi_6982700</name>
</gene>
<feature type="domain" description="Retrotransposon Copia-like N-terminal" evidence="1">
    <location>
        <begin position="33"/>
        <end position="79"/>
    </location>
</feature>
<comment type="caution">
    <text evidence="2">The sequence shown here is derived from an EMBL/GenBank/DDBJ whole genome shotgun (WGS) entry which is preliminary data.</text>
</comment>
<dbReference type="PANTHER" id="PTHR37610:SF40">
    <property type="entry name" value="OS01G0909600 PROTEIN"/>
    <property type="match status" value="1"/>
</dbReference>
<reference evidence="2" key="2">
    <citation type="journal article" date="2024" name="Plant">
        <title>Genomic evolution and insights into agronomic trait innovations of Sesamum species.</title>
        <authorList>
            <person name="Miao H."/>
            <person name="Wang L."/>
            <person name="Qu L."/>
            <person name="Liu H."/>
            <person name="Sun Y."/>
            <person name="Le M."/>
            <person name="Wang Q."/>
            <person name="Wei S."/>
            <person name="Zheng Y."/>
            <person name="Lin W."/>
            <person name="Duan Y."/>
            <person name="Cao H."/>
            <person name="Xiong S."/>
            <person name="Wang X."/>
            <person name="Wei L."/>
            <person name="Li C."/>
            <person name="Ma Q."/>
            <person name="Ju M."/>
            <person name="Zhao R."/>
            <person name="Li G."/>
            <person name="Mu C."/>
            <person name="Tian Q."/>
            <person name="Mei H."/>
            <person name="Zhang T."/>
            <person name="Gao T."/>
            <person name="Zhang H."/>
        </authorList>
    </citation>
    <scope>NUCLEOTIDE SEQUENCE</scope>
    <source>
        <strain evidence="2">G02</strain>
    </source>
</reference>
<accession>A0AAW2JED9</accession>
<dbReference type="PANTHER" id="PTHR37610">
    <property type="entry name" value="CCHC-TYPE DOMAIN-CONTAINING PROTEIN"/>
    <property type="match status" value="1"/>
</dbReference>
<sequence length="247" mass="27481">MAATNETGVVPGFGSGAASGTDAVHESEDLKIHTSDFPGMVLVSTPLAGNNYLMWSKSVKVALTAKMKLSFIDGTFLKPTGNIEECKQWIQTDSMVFSWIMNSISKDIAKAFFHANLHAVCGYNWSLDTEAAGARPYQKKKPYADKKNLHCDNCNKLGHSRDTCFRIHGFPDWFKDLPEQRKKNTTDSKAFTAVQDERQVTQQMTSTESLSLMMNELLHLVKGRPQIDHGQVNYATMNEFAGMGEFA</sequence>
<dbReference type="Pfam" id="PF14244">
    <property type="entry name" value="Retrotran_gag_3"/>
    <property type="match status" value="1"/>
</dbReference>
<dbReference type="EMBL" id="JACGWJ010000417">
    <property type="protein sequence ID" value="KAL0292603.1"/>
    <property type="molecule type" value="Genomic_DNA"/>
</dbReference>
<dbReference type="InterPro" id="IPR029472">
    <property type="entry name" value="Copia-like_N"/>
</dbReference>
<evidence type="ECO:0000313" key="2">
    <source>
        <dbReference type="EMBL" id="KAL0292603.1"/>
    </source>
</evidence>
<reference evidence="2" key="1">
    <citation type="submission" date="2020-06" db="EMBL/GenBank/DDBJ databases">
        <authorList>
            <person name="Li T."/>
            <person name="Hu X."/>
            <person name="Zhang T."/>
            <person name="Song X."/>
            <person name="Zhang H."/>
            <person name="Dai N."/>
            <person name="Sheng W."/>
            <person name="Hou X."/>
            <person name="Wei L."/>
        </authorList>
    </citation>
    <scope>NUCLEOTIDE SEQUENCE</scope>
    <source>
        <strain evidence="2">G02</strain>
        <tissue evidence="2">Leaf</tissue>
    </source>
</reference>
<proteinExistence type="predicted"/>
<protein>
    <recommendedName>
        <fullName evidence="1">Retrotransposon Copia-like N-terminal domain-containing protein</fullName>
    </recommendedName>
</protein>